<reference evidence="3 4" key="1">
    <citation type="submission" date="2019-06" db="EMBL/GenBank/DDBJ databases">
        <authorList>
            <person name="Li M."/>
        </authorList>
    </citation>
    <scope>NUCLEOTIDE SEQUENCE [LARGE SCALE GENOMIC DNA]</scope>
    <source>
        <strain evidence="3 4">BGMRC6574</strain>
    </source>
</reference>
<dbReference type="AlphaFoldDB" id="A0A506UBF2"/>
<dbReference type="PANTHER" id="PTHR48080">
    <property type="entry name" value="D-GALACTONATE DEHYDRATASE-RELATED"/>
    <property type="match status" value="1"/>
</dbReference>
<dbReference type="GO" id="GO:0009063">
    <property type="term" value="P:amino acid catabolic process"/>
    <property type="evidence" value="ECO:0007669"/>
    <property type="project" value="InterPro"/>
</dbReference>
<dbReference type="GO" id="GO:0000287">
    <property type="term" value="F:magnesium ion binding"/>
    <property type="evidence" value="ECO:0007669"/>
    <property type="project" value="UniProtKB-ARBA"/>
</dbReference>
<dbReference type="PANTHER" id="PTHR48080:SF2">
    <property type="entry name" value="D-GALACTONATE DEHYDRATASE"/>
    <property type="match status" value="1"/>
</dbReference>
<dbReference type="SUPFAM" id="SSF54826">
    <property type="entry name" value="Enolase N-terminal domain-like"/>
    <property type="match status" value="1"/>
</dbReference>
<dbReference type="InterPro" id="IPR029017">
    <property type="entry name" value="Enolase-like_N"/>
</dbReference>
<proteinExistence type="predicted"/>
<protein>
    <submittedName>
        <fullName evidence="3">Galactonate dehydratase</fullName>
        <ecNumber evidence="3">4.2.1.6</ecNumber>
    </submittedName>
</protein>
<dbReference type="Gene3D" id="3.20.20.120">
    <property type="entry name" value="Enolase-like C-terminal domain"/>
    <property type="match status" value="1"/>
</dbReference>
<dbReference type="InterPro" id="IPR029065">
    <property type="entry name" value="Enolase_C-like"/>
</dbReference>
<comment type="caution">
    <text evidence="3">The sequence shown here is derived from an EMBL/GenBank/DDBJ whole genome shotgun (WGS) entry which is preliminary data.</text>
</comment>
<dbReference type="OrthoDB" id="9802699at2"/>
<evidence type="ECO:0000313" key="4">
    <source>
        <dbReference type="Proteomes" id="UP000320314"/>
    </source>
</evidence>
<dbReference type="Proteomes" id="UP000320314">
    <property type="component" value="Unassembled WGS sequence"/>
</dbReference>
<dbReference type="SMART" id="SM00922">
    <property type="entry name" value="MR_MLE"/>
    <property type="match status" value="1"/>
</dbReference>
<dbReference type="EC" id="4.2.1.6" evidence="3"/>
<dbReference type="NCBIfam" id="NF010624">
    <property type="entry name" value="PRK14017.1"/>
    <property type="match status" value="1"/>
</dbReference>
<dbReference type="RefSeq" id="WP_141165906.1">
    <property type="nucleotide sequence ID" value="NZ_VHLH01000006.1"/>
</dbReference>
<dbReference type="PROSITE" id="PS00908">
    <property type="entry name" value="MR_MLE_1"/>
    <property type="match status" value="1"/>
</dbReference>
<dbReference type="Pfam" id="PF13378">
    <property type="entry name" value="MR_MLE_C"/>
    <property type="match status" value="1"/>
</dbReference>
<dbReference type="SUPFAM" id="SSF51604">
    <property type="entry name" value="Enolase C-terminal domain-like"/>
    <property type="match status" value="1"/>
</dbReference>
<dbReference type="EMBL" id="VHLH01000006">
    <property type="protein sequence ID" value="TPW30344.1"/>
    <property type="molecule type" value="Genomic_DNA"/>
</dbReference>
<evidence type="ECO:0000256" key="1">
    <source>
        <dbReference type="ARBA" id="ARBA00023239"/>
    </source>
</evidence>
<accession>A0A506UBF2</accession>
<dbReference type="InterPro" id="IPR013342">
    <property type="entry name" value="Mandelate_racemase_C"/>
</dbReference>
<dbReference type="SFLD" id="SFLDG00179">
    <property type="entry name" value="mandelate_racemase"/>
    <property type="match status" value="1"/>
</dbReference>
<feature type="domain" description="Mandelate racemase/muconate lactonizing enzyme C-terminal" evidence="2">
    <location>
        <begin position="152"/>
        <end position="258"/>
    </location>
</feature>
<dbReference type="SFLD" id="SFLDS00001">
    <property type="entry name" value="Enolase"/>
    <property type="match status" value="1"/>
</dbReference>
<dbReference type="Pfam" id="PF02746">
    <property type="entry name" value="MR_MLE_N"/>
    <property type="match status" value="1"/>
</dbReference>
<name>A0A506UBF2_9HYPH</name>
<keyword evidence="4" id="KW-1185">Reference proteome</keyword>
<evidence type="ECO:0000313" key="3">
    <source>
        <dbReference type="EMBL" id="TPW30344.1"/>
    </source>
</evidence>
<dbReference type="InterPro" id="IPR013341">
    <property type="entry name" value="Mandelate_racemase_N_dom"/>
</dbReference>
<keyword evidence="1 3" id="KW-0456">Lyase</keyword>
<dbReference type="InterPro" id="IPR034593">
    <property type="entry name" value="DgoD-like"/>
</dbReference>
<dbReference type="InterPro" id="IPR036849">
    <property type="entry name" value="Enolase-like_C_sf"/>
</dbReference>
<gene>
    <name evidence="3" type="primary">dgoD</name>
    <name evidence="3" type="ORF">FJU11_04860</name>
</gene>
<dbReference type="InterPro" id="IPR018110">
    <property type="entry name" value="Mandel_Rmase/mucon_lact_enz_CS"/>
</dbReference>
<organism evidence="3 4">
    <name type="scientific">Pararhizobium mangrovi</name>
    <dbReference type="NCBI Taxonomy" id="2590452"/>
    <lineage>
        <taxon>Bacteria</taxon>
        <taxon>Pseudomonadati</taxon>
        <taxon>Pseudomonadota</taxon>
        <taxon>Alphaproteobacteria</taxon>
        <taxon>Hyphomicrobiales</taxon>
        <taxon>Rhizobiaceae</taxon>
        <taxon>Rhizobium/Agrobacterium group</taxon>
        <taxon>Pararhizobium</taxon>
    </lineage>
</organism>
<sequence length="404" mass="43701">MSEPAFPLPARPETFRITGLRTVVINADLRNWVFVRVETDQPGLYGWGEATLEWKTRGVVGTIEDLEPILIGRDPRDIEGTLRALRKHGFWRLGAIGESAISGIELALWDIFGKSVGLPVWRLLGGRVRDRVGIYTHLGLGHSDSVYGSMDPESVADMASEIVEKGYKALKVLAVPYTHMSVTGRGLDQAEQAMGAIRERVGNDVEIMVDFHGRCGSIAAALAYIDVLRPFRPLFIEEPLQPDDEEGLIALSRQSSVPLATGERLIGKSQFDRIFASRAIAVAQPDICHTGGLLETKAIAAMAANAGIAMAPHNPLGPIAGAAALHFAVSTPNFLTQEEMVGAVAWFGEVVDGPVCFDAGFWQVPDAPGLGVEVDETVAARHPYKPEPFITTEAAMEDGTIVDW</sequence>
<dbReference type="Gene3D" id="3.30.390.10">
    <property type="entry name" value="Enolase-like, N-terminal domain"/>
    <property type="match status" value="1"/>
</dbReference>
<dbReference type="GO" id="GO:0008869">
    <property type="term" value="F:galactonate dehydratase activity"/>
    <property type="evidence" value="ECO:0007669"/>
    <property type="project" value="UniProtKB-EC"/>
</dbReference>
<evidence type="ECO:0000259" key="2">
    <source>
        <dbReference type="SMART" id="SM00922"/>
    </source>
</evidence>